<dbReference type="InterPro" id="IPR039762">
    <property type="entry name" value="Nmd2/UPF2"/>
</dbReference>
<accession>A0ABD2QJ83</accession>
<dbReference type="SMART" id="SM00543">
    <property type="entry name" value="MIF4G"/>
    <property type="match status" value="2"/>
</dbReference>
<feature type="region of interest" description="Disordered" evidence="1">
    <location>
        <begin position="605"/>
        <end position="652"/>
    </location>
</feature>
<keyword evidence="4" id="KW-1185">Reference proteome</keyword>
<reference evidence="3 4" key="1">
    <citation type="submission" date="2024-11" db="EMBL/GenBank/DDBJ databases">
        <title>Adaptive evolution of stress response genes in parasites aligns with host niche diversity.</title>
        <authorList>
            <person name="Hahn C."/>
            <person name="Resl P."/>
        </authorList>
    </citation>
    <scope>NUCLEOTIDE SEQUENCE [LARGE SCALE GENOMIC DNA]</scope>
    <source>
        <strain evidence="3">EGGRZ-B1_66</strain>
        <tissue evidence="3">Body</tissue>
    </source>
</reference>
<feature type="domain" description="MIF4G" evidence="2">
    <location>
        <begin position="61"/>
        <end position="251"/>
    </location>
</feature>
<dbReference type="PANTHER" id="PTHR12839:SF7">
    <property type="entry name" value="REGULATOR OF NONSENSE TRANSCRIPTS 2"/>
    <property type="match status" value="1"/>
</dbReference>
<dbReference type="InterPro" id="IPR003890">
    <property type="entry name" value="MIF4G-like_typ-3"/>
</dbReference>
<dbReference type="PANTHER" id="PTHR12839">
    <property type="entry name" value="NONSENSE-MEDIATED MRNA DECAY PROTEIN 2 UP-FRAMESHIFT SUPPRESSOR 2"/>
    <property type="match status" value="1"/>
</dbReference>
<comment type="caution">
    <text evidence="3">The sequence shown here is derived from an EMBL/GenBank/DDBJ whole genome shotgun (WGS) entry which is preliminary data.</text>
</comment>
<dbReference type="SUPFAM" id="SSF48371">
    <property type="entry name" value="ARM repeat"/>
    <property type="match status" value="2"/>
</dbReference>
<feature type="compositionally biased region" description="Low complexity" evidence="1">
    <location>
        <begin position="626"/>
        <end position="637"/>
    </location>
</feature>
<dbReference type="Gene3D" id="1.25.40.180">
    <property type="match status" value="2"/>
</dbReference>
<feature type="domain" description="MIF4G" evidence="2">
    <location>
        <begin position="267"/>
        <end position="500"/>
    </location>
</feature>
<gene>
    <name evidence="3" type="primary">UPF2_2</name>
    <name evidence="3" type="ORF">Ciccas_002885</name>
</gene>
<feature type="region of interest" description="Disordered" evidence="1">
    <location>
        <begin position="854"/>
        <end position="876"/>
    </location>
</feature>
<name>A0ABD2QJ83_9PLAT</name>
<dbReference type="Proteomes" id="UP001626550">
    <property type="component" value="Unassembled WGS sequence"/>
</dbReference>
<sequence>MDDETFKKMLDAEESSLQNLVIETANIDLNEDPGTGDTELDLNEVLNTDPSITSNFKEELTKFLNTLPQCVNRDLIDKAALDFCISFNKKSCHRALVQKIFSCPRNRLDLIPFYSRLVANLNPIMPWVTEELNQLLVHDFYSSFKPKRLAFYIESKLKNARFIGEMVKFGLIPPKTVFSCIRRLLEHFTGHSIDVVCCILETCGRFLARSRGTARRTKILLEILVRKKRASRLDPRYEQMIDSAYVYCNPQTNVRRMIPEVIPPLELFLRRILWKDLTKESLTTTLRVVRKLNWKDRATLDLGIKMFTEAWQLAFHKIEFLASILSGLATYHFDLAVGVVDCVLEEIQIMLEINDPKYNQRRISMMKYLGLLYNYRLVDAGIIFKILYLLINFGTSYDLFAPHQFDPPTNLFRIQLVCTLLDTCGYYFETGSKRKKLAIFLLYFQRYYWFKRSLPVFVQYPSESEDTNLFGATDTTEEQDKSIKWTPYALQQFLMAQNPKLRPQNFPFSIQYIYDEYIQSQRSGVVKTKSLDQCERLMEKLEAQSNKAKRSLAANNLPGEKKALDSISEEADLNEEVDEDLDIIQDEHDSEISRPAVMVLPEEDNEQYEDEMNGQEDSDSEDNSSDDSSTVVDSGSELDYNMDAKPEANSKPNYIECEEDLEFQRMFDQVTSDARFSSNTTKSVLMANQPIIKNKPAANSSTTTTTYLNTASGLGTNKASATLGELPSLEVVRTKYLAKGFTKTANCNTDFLRSLTNSQELAQANGTSEPLEEASIKFTLLTRKKNNPAKLSAVPLHVPESVDFAAKFLSASKKEAEDKRLLKESVLRMHQEQKEQDLISDLEQINQQIFASNQPRCQPPRGVPDTSAIFGNQGMR</sequence>
<evidence type="ECO:0000259" key="2">
    <source>
        <dbReference type="SMART" id="SM00543"/>
    </source>
</evidence>
<proteinExistence type="predicted"/>
<dbReference type="Pfam" id="PF02854">
    <property type="entry name" value="MIF4G"/>
    <property type="match status" value="2"/>
</dbReference>
<evidence type="ECO:0000256" key="1">
    <source>
        <dbReference type="SAM" id="MobiDB-lite"/>
    </source>
</evidence>
<organism evidence="3 4">
    <name type="scientific">Cichlidogyrus casuarinus</name>
    <dbReference type="NCBI Taxonomy" id="1844966"/>
    <lineage>
        <taxon>Eukaryota</taxon>
        <taxon>Metazoa</taxon>
        <taxon>Spiralia</taxon>
        <taxon>Lophotrochozoa</taxon>
        <taxon>Platyhelminthes</taxon>
        <taxon>Monogenea</taxon>
        <taxon>Monopisthocotylea</taxon>
        <taxon>Dactylogyridea</taxon>
        <taxon>Ancyrocephalidae</taxon>
        <taxon>Cichlidogyrus</taxon>
    </lineage>
</organism>
<dbReference type="InterPro" id="IPR016024">
    <property type="entry name" value="ARM-type_fold"/>
</dbReference>
<dbReference type="EMBL" id="JBJKFK010000242">
    <property type="protein sequence ID" value="KAL3318456.1"/>
    <property type="molecule type" value="Genomic_DNA"/>
</dbReference>
<dbReference type="AlphaFoldDB" id="A0ABD2QJ83"/>
<feature type="compositionally biased region" description="Acidic residues" evidence="1">
    <location>
        <begin position="605"/>
        <end position="625"/>
    </location>
</feature>
<protein>
    <submittedName>
        <fullName evidence="3">Regulator of nonsense transcripts upf2</fullName>
    </submittedName>
</protein>
<evidence type="ECO:0000313" key="3">
    <source>
        <dbReference type="EMBL" id="KAL3318456.1"/>
    </source>
</evidence>
<evidence type="ECO:0000313" key="4">
    <source>
        <dbReference type="Proteomes" id="UP001626550"/>
    </source>
</evidence>